<dbReference type="SUPFAM" id="SSF48371">
    <property type="entry name" value="ARM repeat"/>
    <property type="match status" value="1"/>
</dbReference>
<dbReference type="Pfam" id="PF13646">
    <property type="entry name" value="HEAT_2"/>
    <property type="match status" value="1"/>
</dbReference>
<evidence type="ECO:0008006" key="3">
    <source>
        <dbReference type="Google" id="ProtNLM"/>
    </source>
</evidence>
<reference evidence="1" key="2">
    <citation type="submission" date="2020-09" db="EMBL/GenBank/DDBJ databases">
        <authorList>
            <person name="Sun Q."/>
            <person name="Zhou Y."/>
        </authorList>
    </citation>
    <scope>NUCLEOTIDE SEQUENCE</scope>
    <source>
        <strain evidence="1">CGMCC 1.15958</strain>
    </source>
</reference>
<evidence type="ECO:0000313" key="2">
    <source>
        <dbReference type="Proteomes" id="UP000609064"/>
    </source>
</evidence>
<comment type="caution">
    <text evidence="1">The sequence shown here is derived from an EMBL/GenBank/DDBJ whole genome shotgun (WGS) entry which is preliminary data.</text>
</comment>
<gene>
    <name evidence="1" type="ORF">GCM10011514_22290</name>
</gene>
<dbReference type="InterPro" id="IPR016024">
    <property type="entry name" value="ARM-type_fold"/>
</dbReference>
<name>A0A916YRN9_9BACT</name>
<organism evidence="1 2">
    <name type="scientific">Emticicia aquatilis</name>
    <dbReference type="NCBI Taxonomy" id="1537369"/>
    <lineage>
        <taxon>Bacteria</taxon>
        <taxon>Pseudomonadati</taxon>
        <taxon>Bacteroidota</taxon>
        <taxon>Cytophagia</taxon>
        <taxon>Cytophagales</taxon>
        <taxon>Leadbetterellaceae</taxon>
        <taxon>Emticicia</taxon>
    </lineage>
</organism>
<protein>
    <recommendedName>
        <fullName evidence="3">HEAT repeat domain-containing protein</fullName>
    </recommendedName>
</protein>
<dbReference type="EMBL" id="BMKK01000004">
    <property type="protein sequence ID" value="GGD57738.1"/>
    <property type="molecule type" value="Genomic_DNA"/>
</dbReference>
<sequence length="303" mass="34723">MKNKKEELLADFLENNLSAIKKQEIEDFFAKNEGSKTEFEESKEIFFAINKSIEKDFDSSKDRFFYDFLSAEKEKLSEKPPTKVIRFYERTYFKYAASVAGLALAFWFGRKTVDNQTNTNLMSDNGSSKVIEKLVEVPVVRVDTIYVANKQLALAKQPNVMNEIGTLKKEIQETKDLLILSMLKKESPSERIQAVNYSYDLQQPDEQVLKALIYTLDYDRNVNVRIAAADAIGRFGNNTNVRDALVKSLLKQQEPTLQISIIDILTKYNERKALPALRLLAEDNSTSEFVRQKAEESTKLLSL</sequence>
<keyword evidence="2" id="KW-1185">Reference proteome</keyword>
<dbReference type="AlphaFoldDB" id="A0A916YRN9"/>
<proteinExistence type="predicted"/>
<dbReference type="Gene3D" id="1.25.10.10">
    <property type="entry name" value="Leucine-rich Repeat Variant"/>
    <property type="match status" value="1"/>
</dbReference>
<reference evidence="1" key="1">
    <citation type="journal article" date="2014" name="Int. J. Syst. Evol. Microbiol.">
        <title>Complete genome sequence of Corynebacterium casei LMG S-19264T (=DSM 44701T), isolated from a smear-ripened cheese.</title>
        <authorList>
            <consortium name="US DOE Joint Genome Institute (JGI-PGF)"/>
            <person name="Walter F."/>
            <person name="Albersmeier A."/>
            <person name="Kalinowski J."/>
            <person name="Ruckert C."/>
        </authorList>
    </citation>
    <scope>NUCLEOTIDE SEQUENCE</scope>
    <source>
        <strain evidence="1">CGMCC 1.15958</strain>
    </source>
</reference>
<accession>A0A916YRN9</accession>
<evidence type="ECO:0000313" key="1">
    <source>
        <dbReference type="EMBL" id="GGD57738.1"/>
    </source>
</evidence>
<dbReference type="InterPro" id="IPR011989">
    <property type="entry name" value="ARM-like"/>
</dbReference>
<dbReference type="RefSeq" id="WP_188766158.1">
    <property type="nucleotide sequence ID" value="NZ_BMKK01000004.1"/>
</dbReference>
<dbReference type="Proteomes" id="UP000609064">
    <property type="component" value="Unassembled WGS sequence"/>
</dbReference>